<protein>
    <submittedName>
        <fullName evidence="2">Cobalamin biosynthesis protein</fullName>
    </submittedName>
</protein>
<dbReference type="PANTHER" id="PTHR37477">
    <property type="entry name" value="COBALT-PRECORRIN-5A HYDROLASE"/>
    <property type="match status" value="1"/>
</dbReference>
<accession>A0A2S9Q7B9</accession>
<dbReference type="GO" id="GO:0009236">
    <property type="term" value="P:cobalamin biosynthetic process"/>
    <property type="evidence" value="ECO:0007669"/>
    <property type="project" value="InterPro"/>
</dbReference>
<organism evidence="2 3">
    <name type="scientific">Labrys okinawensis</name>
    <dbReference type="NCBI Taxonomy" id="346911"/>
    <lineage>
        <taxon>Bacteria</taxon>
        <taxon>Pseudomonadati</taxon>
        <taxon>Pseudomonadota</taxon>
        <taxon>Alphaproteobacteria</taxon>
        <taxon>Hyphomicrobiales</taxon>
        <taxon>Xanthobacteraceae</taxon>
        <taxon>Labrys</taxon>
    </lineage>
</organism>
<dbReference type="PANTHER" id="PTHR37477:SF1">
    <property type="entry name" value="COBALT-PRECORRIN-5A HYDROLASE"/>
    <property type="match status" value="1"/>
</dbReference>
<dbReference type="Pfam" id="PF01890">
    <property type="entry name" value="CbiG_C"/>
    <property type="match status" value="1"/>
</dbReference>
<comment type="caution">
    <text evidence="2">The sequence shown here is derived from an EMBL/GenBank/DDBJ whole genome shotgun (WGS) entry which is preliminary data.</text>
</comment>
<dbReference type="AlphaFoldDB" id="A0A2S9Q7B9"/>
<dbReference type="Proteomes" id="UP000237682">
    <property type="component" value="Unassembled WGS sequence"/>
</dbReference>
<dbReference type="RefSeq" id="WP_105864333.1">
    <property type="nucleotide sequence ID" value="NZ_PUEJ01000009.1"/>
</dbReference>
<dbReference type="OrthoDB" id="7308095at2"/>
<evidence type="ECO:0000313" key="2">
    <source>
        <dbReference type="EMBL" id="PRH85241.1"/>
    </source>
</evidence>
<gene>
    <name evidence="2" type="ORF">C5L14_22575</name>
</gene>
<dbReference type="InterPro" id="IPR052553">
    <property type="entry name" value="CbiG_hydrolase"/>
</dbReference>
<sequence length="129" mass="12922">MKPFVAAGLGCRKGCRAEEIAALVRLALQEAGFELAALSGLFAPAFKQGEAGLAEAATSLGVPLVLIPQAALEAAEPRVLTRSERVVALTGLGSVAETAALAGAGPQSILKRARIASANATCAIAVNEA</sequence>
<reference evidence="2 3" key="1">
    <citation type="submission" date="2018-02" db="EMBL/GenBank/DDBJ databases">
        <title>Whole genome sequencing of endophytic bacterium.</title>
        <authorList>
            <person name="Eedara R."/>
            <person name="Podile A.R."/>
        </authorList>
    </citation>
    <scope>NUCLEOTIDE SEQUENCE [LARGE SCALE GENOMIC DNA]</scope>
    <source>
        <strain evidence="2 3">RP1T</strain>
    </source>
</reference>
<dbReference type="Gene3D" id="3.30.420.180">
    <property type="entry name" value="CobE/GbiG C-terminal domain"/>
    <property type="match status" value="1"/>
</dbReference>
<dbReference type="InterPro" id="IPR036518">
    <property type="entry name" value="CobE/GbiG_C_sf"/>
</dbReference>
<keyword evidence="3" id="KW-1185">Reference proteome</keyword>
<evidence type="ECO:0000259" key="1">
    <source>
        <dbReference type="Pfam" id="PF01890"/>
    </source>
</evidence>
<dbReference type="SUPFAM" id="SSF159664">
    <property type="entry name" value="CobE/GbiG C-terminal domain-like"/>
    <property type="match status" value="1"/>
</dbReference>
<dbReference type="InterPro" id="IPR002750">
    <property type="entry name" value="CobE/GbiG_C"/>
</dbReference>
<feature type="domain" description="CobE/GbiG C-terminal" evidence="1">
    <location>
        <begin position="6"/>
        <end position="125"/>
    </location>
</feature>
<proteinExistence type="predicted"/>
<name>A0A2S9Q7B9_9HYPH</name>
<dbReference type="EMBL" id="PUEJ01000009">
    <property type="protein sequence ID" value="PRH85241.1"/>
    <property type="molecule type" value="Genomic_DNA"/>
</dbReference>
<evidence type="ECO:0000313" key="3">
    <source>
        <dbReference type="Proteomes" id="UP000237682"/>
    </source>
</evidence>